<comment type="caution">
    <text evidence="11">The sequence shown here is derived from an EMBL/GenBank/DDBJ whole genome shotgun (WGS) entry which is preliminary data.</text>
</comment>
<keyword evidence="12" id="KW-1185">Reference proteome</keyword>
<dbReference type="HAMAP" id="MF_01043">
    <property type="entry name" value="PlsY"/>
    <property type="match status" value="1"/>
</dbReference>
<keyword evidence="7 10" id="KW-0472">Membrane</keyword>
<evidence type="ECO:0000256" key="10">
    <source>
        <dbReference type="HAMAP-Rule" id="MF_01043"/>
    </source>
</evidence>
<feature type="transmembrane region" description="Helical" evidence="10">
    <location>
        <begin position="60"/>
        <end position="82"/>
    </location>
</feature>
<gene>
    <name evidence="10 11" type="primary">plsY</name>
    <name evidence="11" type="ORF">KDD93_03170</name>
</gene>
<keyword evidence="9 10" id="KW-1208">Phospholipid metabolism</keyword>
<accession>A0ABS5HIY6</accession>
<keyword evidence="11" id="KW-0012">Acyltransferase</keyword>
<comment type="catalytic activity">
    <reaction evidence="10">
        <text>an acyl phosphate + sn-glycerol 3-phosphate = a 1-acyl-sn-glycero-3-phosphate + phosphate</text>
        <dbReference type="Rhea" id="RHEA:34075"/>
        <dbReference type="ChEBI" id="CHEBI:43474"/>
        <dbReference type="ChEBI" id="CHEBI:57597"/>
        <dbReference type="ChEBI" id="CHEBI:57970"/>
        <dbReference type="ChEBI" id="CHEBI:59918"/>
        <dbReference type="EC" id="2.3.1.275"/>
    </reaction>
</comment>
<keyword evidence="5 10" id="KW-1133">Transmembrane helix</keyword>
<feature type="transmembrane region" description="Helical" evidence="10">
    <location>
        <begin position="118"/>
        <end position="139"/>
    </location>
</feature>
<comment type="pathway">
    <text evidence="10">Lipid metabolism; phospholipid metabolism.</text>
</comment>
<comment type="subcellular location">
    <subcellularLocation>
        <location evidence="10">Cell membrane</location>
        <topology evidence="10">Multi-pass membrane protein</topology>
    </subcellularLocation>
</comment>
<feature type="transmembrane region" description="Helical" evidence="10">
    <location>
        <begin position="6"/>
        <end position="27"/>
    </location>
</feature>
<name>A0ABS5HIY6_9BACT</name>
<dbReference type="SMART" id="SM01207">
    <property type="entry name" value="G3P_acyltransf"/>
    <property type="match status" value="1"/>
</dbReference>
<feature type="transmembrane region" description="Helical" evidence="10">
    <location>
        <begin position="88"/>
        <end position="106"/>
    </location>
</feature>
<keyword evidence="1 10" id="KW-1003">Cell membrane</keyword>
<feature type="transmembrane region" description="Helical" evidence="10">
    <location>
        <begin position="145"/>
        <end position="164"/>
    </location>
</feature>
<comment type="similarity">
    <text evidence="10">Belongs to the PlsY family.</text>
</comment>
<evidence type="ECO:0000313" key="11">
    <source>
        <dbReference type="EMBL" id="MBR8463572.1"/>
    </source>
</evidence>
<organism evidence="11 12">
    <name type="scientific">Campylobacter anatolicus</name>
    <dbReference type="NCBI Taxonomy" id="2829105"/>
    <lineage>
        <taxon>Bacteria</taxon>
        <taxon>Pseudomonadati</taxon>
        <taxon>Campylobacterota</taxon>
        <taxon>Epsilonproteobacteria</taxon>
        <taxon>Campylobacterales</taxon>
        <taxon>Campylobacteraceae</taxon>
        <taxon>Campylobacter</taxon>
    </lineage>
</organism>
<dbReference type="Proteomes" id="UP000682951">
    <property type="component" value="Unassembled WGS sequence"/>
</dbReference>
<dbReference type="PANTHER" id="PTHR30309">
    <property type="entry name" value="INNER MEMBRANE PROTEIN YGIH"/>
    <property type="match status" value="1"/>
</dbReference>
<evidence type="ECO:0000313" key="12">
    <source>
        <dbReference type="Proteomes" id="UP000682951"/>
    </source>
</evidence>
<evidence type="ECO:0000256" key="7">
    <source>
        <dbReference type="ARBA" id="ARBA00023136"/>
    </source>
</evidence>
<dbReference type="PANTHER" id="PTHR30309:SF0">
    <property type="entry name" value="GLYCEROL-3-PHOSPHATE ACYLTRANSFERASE-RELATED"/>
    <property type="match status" value="1"/>
</dbReference>
<evidence type="ECO:0000256" key="8">
    <source>
        <dbReference type="ARBA" id="ARBA00023209"/>
    </source>
</evidence>
<evidence type="ECO:0000256" key="3">
    <source>
        <dbReference type="ARBA" id="ARBA00022679"/>
    </source>
</evidence>
<dbReference type="InterPro" id="IPR003811">
    <property type="entry name" value="G3P_acylTferase_PlsY"/>
</dbReference>
<evidence type="ECO:0000256" key="6">
    <source>
        <dbReference type="ARBA" id="ARBA00023098"/>
    </source>
</evidence>
<dbReference type="GO" id="GO:0004366">
    <property type="term" value="F:glycerol-3-phosphate O-acyltransferase activity"/>
    <property type="evidence" value="ECO:0007669"/>
    <property type="project" value="UniProtKB-EC"/>
</dbReference>
<keyword evidence="3 10" id="KW-0808">Transferase</keyword>
<evidence type="ECO:0000256" key="1">
    <source>
        <dbReference type="ARBA" id="ARBA00022475"/>
    </source>
</evidence>
<keyword evidence="2 10" id="KW-0444">Lipid biosynthesis</keyword>
<dbReference type="EMBL" id="JAGSSW010000002">
    <property type="protein sequence ID" value="MBR8463572.1"/>
    <property type="molecule type" value="Genomic_DNA"/>
</dbReference>
<dbReference type="EC" id="2.3.1.275" evidence="10"/>
<keyword evidence="6 10" id="KW-0443">Lipid metabolism</keyword>
<sequence length="204" mass="21814">MNENLLLYLVAYLLGGVPFGLIFGKIFGKINITNEGSGSIGATNVLRVLKEHNPKIAKKIAILTVTFDVLKGIVPILIARAFGTDESVLWGMAVLSVVGHCFSPFLKFEGGKGVATGAGVIACFLQIEILIALVAWFVVGKILKISSLASLLALLTLVISSFIISPDIDGIHSHAPLLIISFLVVYKHIPNIKRLLSGAEKQII</sequence>
<keyword evidence="8 10" id="KW-0594">Phospholipid biosynthesis</keyword>
<comment type="function">
    <text evidence="10">Catalyzes the transfer of an acyl group from acyl-phosphate (acyl-PO(4)) to glycerol-3-phosphate (G3P) to form lysophosphatidic acid (LPA). This enzyme utilizes acyl-phosphate as fatty acyl donor, but not acyl-CoA or acyl-ACP.</text>
</comment>
<reference evidence="11 12" key="1">
    <citation type="submission" date="2021-04" db="EMBL/GenBank/DDBJ databases">
        <title>Molecular and phenotypic characterization and identification of bacterial isolates recovered from the Anatolian ground squirrels (Spermophilus xanthoprymnus) and which have the potential to form a new species in the Campylobacter genus.</title>
        <authorList>
            <person name="Aydin F."/>
            <person name="Abay S."/>
            <person name="Kayman T."/>
            <person name="Karakaya E."/>
            <person name="Mustak H.K."/>
            <person name="Mustak I.B."/>
            <person name="Bilgin N."/>
            <person name="Duzler A."/>
            <person name="Sahin O."/>
            <person name="Guran O."/>
            <person name="Saticioglu I.B."/>
        </authorList>
    </citation>
    <scope>NUCLEOTIDE SEQUENCE [LARGE SCALE GENOMIC DNA]</scope>
    <source>
        <strain evidence="12">faydin-G24</strain>
    </source>
</reference>
<evidence type="ECO:0000256" key="9">
    <source>
        <dbReference type="ARBA" id="ARBA00023264"/>
    </source>
</evidence>
<feature type="transmembrane region" description="Helical" evidence="10">
    <location>
        <begin position="171"/>
        <end position="189"/>
    </location>
</feature>
<comment type="subunit">
    <text evidence="10">Probably interacts with PlsX.</text>
</comment>
<dbReference type="NCBIfam" id="TIGR00023">
    <property type="entry name" value="glycerol-3-phosphate 1-O-acyltransferase PlsY"/>
    <property type="match status" value="1"/>
</dbReference>
<evidence type="ECO:0000256" key="4">
    <source>
        <dbReference type="ARBA" id="ARBA00022692"/>
    </source>
</evidence>
<keyword evidence="4 10" id="KW-0812">Transmembrane</keyword>
<evidence type="ECO:0000256" key="2">
    <source>
        <dbReference type="ARBA" id="ARBA00022516"/>
    </source>
</evidence>
<evidence type="ECO:0000256" key="5">
    <source>
        <dbReference type="ARBA" id="ARBA00022989"/>
    </source>
</evidence>
<dbReference type="RefSeq" id="WP_212141695.1">
    <property type="nucleotide sequence ID" value="NZ_JAGSSW010000002.1"/>
</dbReference>
<proteinExistence type="inferred from homology"/>
<protein>
    <recommendedName>
        <fullName evidence="10">Glycerol-3-phosphate acyltransferase</fullName>
    </recommendedName>
    <alternativeName>
        <fullName evidence="10">Acyl-PO4 G3P acyltransferase</fullName>
    </alternativeName>
    <alternativeName>
        <fullName evidence="10">Acyl-phosphate--glycerol-3-phosphate acyltransferase</fullName>
    </alternativeName>
    <alternativeName>
        <fullName evidence="10">G3P acyltransferase</fullName>
        <shortName evidence="10">GPAT</shortName>
        <ecNumber evidence="10">2.3.1.275</ecNumber>
    </alternativeName>
    <alternativeName>
        <fullName evidence="10">Lysophosphatidic acid synthase</fullName>
        <shortName evidence="10">LPA synthase</shortName>
    </alternativeName>
</protein>
<dbReference type="Pfam" id="PF02660">
    <property type="entry name" value="G3P_acyltransf"/>
    <property type="match status" value="1"/>
</dbReference>